<protein>
    <submittedName>
        <fullName evidence="1">Uncharacterized protein</fullName>
    </submittedName>
</protein>
<accession>A0A266Q4P6</accession>
<dbReference type="RefSeq" id="WP_094985838.1">
    <property type="nucleotide sequence ID" value="NZ_NHNI01000002.1"/>
</dbReference>
<gene>
    <name evidence="1" type="ORF">CBP51_16920</name>
</gene>
<comment type="caution">
    <text evidence="1">The sequence shown here is derived from an EMBL/GenBank/DDBJ whole genome shotgun (WGS) entry which is preliminary data.</text>
</comment>
<evidence type="ECO:0000313" key="2">
    <source>
        <dbReference type="Proteomes" id="UP000216101"/>
    </source>
</evidence>
<organism evidence="1 2">
    <name type="scientific">Cellvibrio mixtus</name>
    <dbReference type="NCBI Taxonomy" id="39650"/>
    <lineage>
        <taxon>Bacteria</taxon>
        <taxon>Pseudomonadati</taxon>
        <taxon>Pseudomonadota</taxon>
        <taxon>Gammaproteobacteria</taxon>
        <taxon>Cellvibrionales</taxon>
        <taxon>Cellvibrionaceae</taxon>
        <taxon>Cellvibrio</taxon>
    </lineage>
</organism>
<reference evidence="2" key="1">
    <citation type="submission" date="2017-05" db="EMBL/GenBank/DDBJ databases">
        <authorList>
            <person name="Barney B.M."/>
        </authorList>
    </citation>
    <scope>NUCLEOTIDE SEQUENCE [LARGE SCALE GENOMIC DNA]</scope>
    <source>
        <strain evidence="2">PSBB022</strain>
    </source>
</reference>
<keyword evidence="2" id="KW-1185">Reference proteome</keyword>
<proteinExistence type="predicted"/>
<dbReference type="AlphaFoldDB" id="A0A266Q4P6"/>
<dbReference type="Proteomes" id="UP000216101">
    <property type="component" value="Unassembled WGS sequence"/>
</dbReference>
<evidence type="ECO:0000313" key="1">
    <source>
        <dbReference type="EMBL" id="OZY84843.1"/>
    </source>
</evidence>
<sequence>MINQPHAFKDVKGMTWTLTALAMSGTQFALESDVSSVCVVASKAVLTMDETNKQHPFVLELDDNASVIIDEPTMEKLDEFLQAVAA</sequence>
<dbReference type="EMBL" id="NHNI01000002">
    <property type="protein sequence ID" value="OZY84843.1"/>
    <property type="molecule type" value="Genomic_DNA"/>
</dbReference>
<name>A0A266Q4P6_9GAMM</name>